<sequence length="363" mass="37229">MPFTIAEIAQSLGVPFEGDGSLTVFSVAEPASASADQLALAMRPDFAEGLTQGAARAAMLWQDADWQGFGLSAAILAPRPRYTMSALSEMMDPGQGYGAGIHPSAVVDPSAKLGIDVSVGALAVIGPDAVIGDGSVIGPQVQIGWQARIGANALLHAGVRIAARVTIGERFVGQPGACIGSDGFSFVTPEKSGVEKARASLGEEGNTASQSWARIHSLGSVTIGNDVEIGANSCIDRGTVRDTYIGNGCKLDNLVHVGHNVMVGEDCLLCAQVGIAGSTVIGQNVVLGGQAGVSDNLVIGDRAIIGGGSGVLSNVPAGRVMLGYPAVKMDSHVESYKGLRRLPRLFRDVADLKKAVSKLTGND</sequence>
<keyword evidence="9" id="KW-1185">Reference proteome</keyword>
<dbReference type="RefSeq" id="WP_097802986.1">
    <property type="nucleotide sequence ID" value="NZ_FXYH01000001.1"/>
</dbReference>
<keyword evidence="6 7" id="KW-0012">Acyltransferase</keyword>
<dbReference type="Pfam" id="PF00132">
    <property type="entry name" value="Hexapep"/>
    <property type="match status" value="3"/>
</dbReference>
<evidence type="ECO:0000256" key="6">
    <source>
        <dbReference type="ARBA" id="ARBA00023315"/>
    </source>
</evidence>
<dbReference type="InterPro" id="IPR018357">
    <property type="entry name" value="Hexapep_transf_CS"/>
</dbReference>
<evidence type="ECO:0000256" key="5">
    <source>
        <dbReference type="ARBA" id="ARBA00023098"/>
    </source>
</evidence>
<feature type="active site" description="Proton acceptor" evidence="7">
    <location>
        <position position="259"/>
    </location>
</feature>
<dbReference type="CDD" id="cd03352">
    <property type="entry name" value="LbH_LpxD"/>
    <property type="match status" value="1"/>
</dbReference>
<comment type="pathway">
    <text evidence="7">Bacterial outer membrane biogenesis; LPS lipid A biosynthesis.</text>
</comment>
<comment type="subunit">
    <text evidence="7">Homotrimer.</text>
</comment>
<dbReference type="EMBL" id="FXYH01000001">
    <property type="protein sequence ID" value="SMX32828.1"/>
    <property type="molecule type" value="Genomic_DNA"/>
</dbReference>
<keyword evidence="5 7" id="KW-0443">Lipid metabolism</keyword>
<keyword evidence="4 7" id="KW-0677">Repeat</keyword>
<dbReference type="Gene3D" id="3.40.1390.10">
    <property type="entry name" value="MurE/MurF, N-terminal domain"/>
    <property type="match status" value="1"/>
</dbReference>
<dbReference type="InterPro" id="IPR001451">
    <property type="entry name" value="Hexapep"/>
</dbReference>
<dbReference type="GO" id="GO:0016410">
    <property type="term" value="F:N-acyltransferase activity"/>
    <property type="evidence" value="ECO:0007669"/>
    <property type="project" value="InterPro"/>
</dbReference>
<dbReference type="HAMAP" id="MF_00523">
    <property type="entry name" value="LpxD"/>
    <property type="match status" value="1"/>
</dbReference>
<keyword evidence="1 7" id="KW-0444">Lipid biosynthesis</keyword>
<dbReference type="PANTHER" id="PTHR43378">
    <property type="entry name" value="UDP-3-O-ACYLGLUCOSAMINE N-ACYLTRANSFERASE"/>
    <property type="match status" value="1"/>
</dbReference>
<dbReference type="NCBIfam" id="NF002060">
    <property type="entry name" value="PRK00892.1"/>
    <property type="match status" value="1"/>
</dbReference>
<protein>
    <recommendedName>
        <fullName evidence="7">UDP-3-O-acylglucosamine N-acyltransferase</fullName>
        <ecNumber evidence="7">2.3.1.191</ecNumber>
    </recommendedName>
</protein>
<proteinExistence type="inferred from homology"/>
<comment type="function">
    <text evidence="7">Catalyzes the N-acylation of UDP-3-O-acylglucosamine using 3-hydroxyacyl-ACP as the acyl donor. Is involved in the biosynthesis of lipid A, a phosphorylated glycolipid that anchors the lipopolysaccharide to the outer membrane of the cell.</text>
</comment>
<evidence type="ECO:0000313" key="8">
    <source>
        <dbReference type="EMBL" id="SMX32828.1"/>
    </source>
</evidence>
<name>A0A238JQ69_9RHOB</name>
<dbReference type="InterPro" id="IPR007691">
    <property type="entry name" value="LpxD"/>
</dbReference>
<dbReference type="PROSITE" id="PS00101">
    <property type="entry name" value="HEXAPEP_TRANSFERASES"/>
    <property type="match status" value="2"/>
</dbReference>
<dbReference type="EC" id="2.3.1.191" evidence="7"/>
<reference evidence="8 9" key="1">
    <citation type="submission" date="2017-05" db="EMBL/GenBank/DDBJ databases">
        <authorList>
            <person name="Song R."/>
            <person name="Chenine A.L."/>
            <person name="Ruprecht R.M."/>
        </authorList>
    </citation>
    <scope>NUCLEOTIDE SEQUENCE [LARGE SCALE GENOMIC DNA]</scope>
    <source>
        <strain evidence="8 9">CECT 8663</strain>
    </source>
</reference>
<dbReference type="GO" id="GO:0016020">
    <property type="term" value="C:membrane"/>
    <property type="evidence" value="ECO:0007669"/>
    <property type="project" value="GOC"/>
</dbReference>
<keyword evidence="2 7" id="KW-0441">Lipid A biosynthesis</keyword>
<gene>
    <name evidence="7 8" type="primary">lpxD</name>
    <name evidence="8" type="ORF">PEV8663_00117</name>
</gene>
<dbReference type="GO" id="GO:0009245">
    <property type="term" value="P:lipid A biosynthetic process"/>
    <property type="evidence" value="ECO:0007669"/>
    <property type="project" value="UniProtKB-UniRule"/>
</dbReference>
<dbReference type="AlphaFoldDB" id="A0A238JQ69"/>
<organism evidence="8 9">
    <name type="scientific">Pelagimonas varians</name>
    <dbReference type="NCBI Taxonomy" id="696760"/>
    <lineage>
        <taxon>Bacteria</taxon>
        <taxon>Pseudomonadati</taxon>
        <taxon>Pseudomonadota</taxon>
        <taxon>Alphaproteobacteria</taxon>
        <taxon>Rhodobacterales</taxon>
        <taxon>Roseobacteraceae</taxon>
        <taxon>Pelagimonas</taxon>
    </lineage>
</organism>
<dbReference type="InterPro" id="IPR011004">
    <property type="entry name" value="Trimer_LpxA-like_sf"/>
</dbReference>
<evidence type="ECO:0000256" key="4">
    <source>
        <dbReference type="ARBA" id="ARBA00022737"/>
    </source>
</evidence>
<dbReference type="SUPFAM" id="SSF51161">
    <property type="entry name" value="Trimeric LpxA-like enzymes"/>
    <property type="match status" value="1"/>
</dbReference>
<dbReference type="Gene3D" id="2.160.10.10">
    <property type="entry name" value="Hexapeptide repeat proteins"/>
    <property type="match status" value="1"/>
</dbReference>
<dbReference type="UniPathway" id="UPA00973"/>
<evidence type="ECO:0000313" key="9">
    <source>
        <dbReference type="Proteomes" id="UP000220836"/>
    </source>
</evidence>
<keyword evidence="3 7" id="KW-0808">Transferase</keyword>
<evidence type="ECO:0000256" key="3">
    <source>
        <dbReference type="ARBA" id="ARBA00022679"/>
    </source>
</evidence>
<evidence type="ECO:0000256" key="7">
    <source>
        <dbReference type="HAMAP-Rule" id="MF_00523"/>
    </source>
</evidence>
<evidence type="ECO:0000256" key="2">
    <source>
        <dbReference type="ARBA" id="ARBA00022556"/>
    </source>
</evidence>
<comment type="catalytic activity">
    <reaction evidence="7">
        <text>a UDP-3-O-[(3R)-3-hydroxyacyl]-alpha-D-glucosamine + a (3R)-hydroxyacyl-[ACP] = a UDP-2-N,3-O-bis[(3R)-3-hydroxyacyl]-alpha-D-glucosamine + holo-[ACP] + H(+)</text>
        <dbReference type="Rhea" id="RHEA:53836"/>
        <dbReference type="Rhea" id="RHEA-COMP:9685"/>
        <dbReference type="Rhea" id="RHEA-COMP:9945"/>
        <dbReference type="ChEBI" id="CHEBI:15378"/>
        <dbReference type="ChEBI" id="CHEBI:64479"/>
        <dbReference type="ChEBI" id="CHEBI:78827"/>
        <dbReference type="ChEBI" id="CHEBI:137740"/>
        <dbReference type="ChEBI" id="CHEBI:137748"/>
        <dbReference type="EC" id="2.3.1.191"/>
    </reaction>
</comment>
<dbReference type="OrthoDB" id="9784739at2"/>
<dbReference type="GO" id="GO:0103118">
    <property type="term" value="F:UDP-3-O-[(3R)-3-hydroxyacyl]-glucosamine N-acyltransferase activity"/>
    <property type="evidence" value="ECO:0007669"/>
    <property type="project" value="UniProtKB-EC"/>
</dbReference>
<accession>A0A238JQ69</accession>
<dbReference type="Proteomes" id="UP000220836">
    <property type="component" value="Unassembled WGS sequence"/>
</dbReference>
<evidence type="ECO:0000256" key="1">
    <source>
        <dbReference type="ARBA" id="ARBA00022516"/>
    </source>
</evidence>
<comment type="similarity">
    <text evidence="7">Belongs to the transferase hexapeptide repeat family. LpxD subfamily.</text>
</comment>
<dbReference type="PANTHER" id="PTHR43378:SF2">
    <property type="entry name" value="UDP-3-O-ACYLGLUCOSAMINE N-ACYLTRANSFERASE 1, MITOCHONDRIAL-RELATED"/>
    <property type="match status" value="1"/>
</dbReference>